<reference evidence="1" key="1">
    <citation type="journal article" date="2015" name="Nature">
        <title>Complex archaea that bridge the gap between prokaryotes and eukaryotes.</title>
        <authorList>
            <person name="Spang A."/>
            <person name="Saw J.H."/>
            <person name="Jorgensen S.L."/>
            <person name="Zaremba-Niedzwiedzka K."/>
            <person name="Martijn J."/>
            <person name="Lind A.E."/>
            <person name="van Eijk R."/>
            <person name="Schleper C."/>
            <person name="Guy L."/>
            <person name="Ettema T.J."/>
        </authorList>
    </citation>
    <scope>NUCLEOTIDE SEQUENCE</scope>
</reference>
<sequence length="284" mass="32355">MNRIQVKVNNLAQVLLIYDKAKVYRADSENGSYVEITIVSTRISLIAEQRIYFYSDDAGTSTHWYKTSYFNSTSLDESGLSDAQQGGTEDAKIGYTFNNYGAPPNEWGKALTADDLRYHFIWGVDMVASDELGSEIADEQLDFCIENAVNQFEHHFDFDIRKRVYKTQPGDDLTQAVKWITGVDYTDEDDPYDFNINQWINYGFIQLRHKPIISVESALLFSPWDQQVLDILTWIRIYKKVGQLGFFPTGQTLSGLGYAGTGMIAAFPHIFGANYPQAFKIDYT</sequence>
<gene>
    <name evidence="1" type="ORF">LCGC14_1772590</name>
</gene>
<dbReference type="EMBL" id="LAZR01016644">
    <property type="protein sequence ID" value="KKM03619.1"/>
    <property type="molecule type" value="Genomic_DNA"/>
</dbReference>
<protein>
    <submittedName>
        <fullName evidence="1">Uncharacterized protein</fullName>
    </submittedName>
</protein>
<organism evidence="1">
    <name type="scientific">marine sediment metagenome</name>
    <dbReference type="NCBI Taxonomy" id="412755"/>
    <lineage>
        <taxon>unclassified sequences</taxon>
        <taxon>metagenomes</taxon>
        <taxon>ecological metagenomes</taxon>
    </lineage>
</organism>
<comment type="caution">
    <text evidence="1">The sequence shown here is derived from an EMBL/GenBank/DDBJ whole genome shotgun (WGS) entry which is preliminary data.</text>
</comment>
<evidence type="ECO:0000313" key="1">
    <source>
        <dbReference type="EMBL" id="KKM03619.1"/>
    </source>
</evidence>
<name>A0A0F9GXU7_9ZZZZ</name>
<accession>A0A0F9GXU7</accession>
<dbReference type="AlphaFoldDB" id="A0A0F9GXU7"/>
<feature type="non-terminal residue" evidence="1">
    <location>
        <position position="284"/>
    </location>
</feature>
<proteinExistence type="predicted"/>